<gene>
    <name evidence="1" type="ORF">LTS18_009024</name>
</gene>
<accession>A0ACC3DWN7</accession>
<keyword evidence="2" id="KW-1185">Reference proteome</keyword>
<dbReference type="EMBL" id="JAWDJW010000241">
    <property type="protein sequence ID" value="KAK3081216.1"/>
    <property type="molecule type" value="Genomic_DNA"/>
</dbReference>
<comment type="caution">
    <text evidence="1">The sequence shown here is derived from an EMBL/GenBank/DDBJ whole genome shotgun (WGS) entry which is preliminary data.</text>
</comment>
<evidence type="ECO:0000313" key="1">
    <source>
        <dbReference type="EMBL" id="KAK3081216.1"/>
    </source>
</evidence>
<protein>
    <submittedName>
        <fullName evidence="1">Uncharacterized protein</fullName>
    </submittedName>
</protein>
<proteinExistence type="predicted"/>
<evidence type="ECO:0000313" key="2">
    <source>
        <dbReference type="Proteomes" id="UP001186974"/>
    </source>
</evidence>
<sequence length="239" mass="26093">MSLLFPLFRPARCAPVARITRNDFAPLFSLFDDTFNEIARAQRQIRRPFVPRFNVTEAKDSYSLEGELPGIDQKDISIEFTDENTLTIKGRTEKQTESGSRPVAEAAQEASADTTAPSGTPTETSSVKSHQPTVEDDTPTSEGEWTEVATPATSEAGPSTAAPEPSKAVAAPAPAEITQQQQPQHRTWVSERTVGEFSRSFAFPSRVNQDAVKASLQNGILSIVVPKAVRPENRRIAIQ</sequence>
<dbReference type="Proteomes" id="UP001186974">
    <property type="component" value="Unassembled WGS sequence"/>
</dbReference>
<name>A0ACC3DWN7_9PEZI</name>
<reference evidence="1" key="1">
    <citation type="submission" date="2024-09" db="EMBL/GenBank/DDBJ databases">
        <title>Black Yeasts Isolated from many extreme environments.</title>
        <authorList>
            <person name="Coleine C."/>
            <person name="Stajich J.E."/>
            <person name="Selbmann L."/>
        </authorList>
    </citation>
    <scope>NUCLEOTIDE SEQUENCE</scope>
    <source>
        <strain evidence="1">CCFEE 5737</strain>
    </source>
</reference>
<organism evidence="1 2">
    <name type="scientific">Coniosporium uncinatum</name>
    <dbReference type="NCBI Taxonomy" id="93489"/>
    <lineage>
        <taxon>Eukaryota</taxon>
        <taxon>Fungi</taxon>
        <taxon>Dikarya</taxon>
        <taxon>Ascomycota</taxon>
        <taxon>Pezizomycotina</taxon>
        <taxon>Dothideomycetes</taxon>
        <taxon>Dothideomycetes incertae sedis</taxon>
        <taxon>Coniosporium</taxon>
    </lineage>
</organism>